<evidence type="ECO:0000256" key="7">
    <source>
        <dbReference type="ARBA" id="ARBA00023157"/>
    </source>
</evidence>
<protein>
    <recommendedName>
        <fullName evidence="3">thioredoxin-dependent peroxiredoxin</fullName>
        <ecNumber evidence="3">1.11.1.24</ecNumber>
    </recommendedName>
    <alternativeName>
        <fullName evidence="11">Bacterioferritin comigratory protein</fullName>
    </alternativeName>
    <alternativeName>
        <fullName evidence="9">Thioredoxin peroxidase</fullName>
    </alternativeName>
</protein>
<evidence type="ECO:0000256" key="6">
    <source>
        <dbReference type="ARBA" id="ARBA00023002"/>
    </source>
</evidence>
<dbReference type="Proteomes" id="UP000594961">
    <property type="component" value="Chromosome"/>
</dbReference>
<sequence>MSDPTKLGVGQEAPDFTLETLDGTVSLSEELEKAEQGVIVYFYPRAMTPGCTTEACDFRDSENSLKSAGYTVIGVSPDKVDSLRKFTEKESLNFPLASDPDKAVMKAWGAFGKKMNYGKEVEGVIRSTIVVGKDGRVILPLYNVKAKGHVARIRKELGIDAA</sequence>
<feature type="domain" description="Thioredoxin" evidence="14">
    <location>
        <begin position="7"/>
        <end position="162"/>
    </location>
</feature>
<dbReference type="InterPro" id="IPR024706">
    <property type="entry name" value="Peroxiredoxin_AhpC-typ"/>
</dbReference>
<dbReference type="GO" id="GO:0034599">
    <property type="term" value="P:cellular response to oxidative stress"/>
    <property type="evidence" value="ECO:0007669"/>
    <property type="project" value="TreeGrafter"/>
</dbReference>
<dbReference type="PIRSF" id="PIRSF000239">
    <property type="entry name" value="AHPC"/>
    <property type="match status" value="1"/>
</dbReference>
<comment type="subunit">
    <text evidence="2">Monomer.</text>
</comment>
<evidence type="ECO:0000256" key="2">
    <source>
        <dbReference type="ARBA" id="ARBA00011245"/>
    </source>
</evidence>
<comment type="catalytic activity">
    <reaction evidence="12">
        <text>a hydroperoxide + [thioredoxin]-dithiol = an alcohol + [thioredoxin]-disulfide + H2O</text>
        <dbReference type="Rhea" id="RHEA:62620"/>
        <dbReference type="Rhea" id="RHEA-COMP:10698"/>
        <dbReference type="Rhea" id="RHEA-COMP:10700"/>
        <dbReference type="ChEBI" id="CHEBI:15377"/>
        <dbReference type="ChEBI" id="CHEBI:29950"/>
        <dbReference type="ChEBI" id="CHEBI:30879"/>
        <dbReference type="ChEBI" id="CHEBI:35924"/>
        <dbReference type="ChEBI" id="CHEBI:50058"/>
        <dbReference type="EC" id="1.11.1.24"/>
    </reaction>
</comment>
<dbReference type="PANTHER" id="PTHR42801:SF4">
    <property type="entry name" value="AHPC_TSA FAMILY PROTEIN"/>
    <property type="match status" value="1"/>
</dbReference>
<reference evidence="15 16" key="1">
    <citation type="submission" date="2020-10" db="EMBL/GenBank/DDBJ databases">
        <title>Trueperella pecoris sp. nov. isolated from bovine and porcine specimens.</title>
        <authorList>
            <person name="Schoenecker L."/>
            <person name="Schnydrig P."/>
            <person name="Brodard I."/>
            <person name="Thomann A."/>
            <person name="Hemphill A."/>
            <person name="Rodriguez-Campos S."/>
            <person name="Perreten V."/>
            <person name="Jores J."/>
            <person name="Kittl S."/>
        </authorList>
    </citation>
    <scope>NUCLEOTIDE SEQUENCE [LARGE SCALE GENOMIC DNA]</scope>
    <source>
        <strain evidence="15 16">19OD0592</strain>
    </source>
</reference>
<dbReference type="FunFam" id="3.40.30.10:FF:000007">
    <property type="entry name" value="Thioredoxin-dependent thiol peroxidase"/>
    <property type="match status" value="1"/>
</dbReference>
<evidence type="ECO:0000256" key="4">
    <source>
        <dbReference type="ARBA" id="ARBA00022559"/>
    </source>
</evidence>
<dbReference type="RefSeq" id="WP_197552082.1">
    <property type="nucleotide sequence ID" value="NZ_CP063212.1"/>
</dbReference>
<dbReference type="PROSITE" id="PS51352">
    <property type="entry name" value="THIOREDOXIN_2"/>
    <property type="match status" value="1"/>
</dbReference>
<dbReference type="InterPro" id="IPR050924">
    <property type="entry name" value="Peroxiredoxin_BCP/PrxQ"/>
</dbReference>
<evidence type="ECO:0000256" key="12">
    <source>
        <dbReference type="ARBA" id="ARBA00049091"/>
    </source>
</evidence>
<evidence type="ECO:0000256" key="9">
    <source>
        <dbReference type="ARBA" id="ARBA00032824"/>
    </source>
</evidence>
<dbReference type="InterPro" id="IPR036249">
    <property type="entry name" value="Thioredoxin-like_sf"/>
</dbReference>
<dbReference type="PANTHER" id="PTHR42801">
    <property type="entry name" value="THIOREDOXIN-DEPENDENT PEROXIDE REDUCTASE"/>
    <property type="match status" value="1"/>
</dbReference>
<keyword evidence="6" id="KW-0560">Oxidoreductase</keyword>
<dbReference type="Pfam" id="PF00578">
    <property type="entry name" value="AhpC-TSA"/>
    <property type="match status" value="1"/>
</dbReference>
<evidence type="ECO:0000313" key="15">
    <source>
        <dbReference type="EMBL" id="QOR46991.1"/>
    </source>
</evidence>
<comment type="function">
    <text evidence="1">Thiol-specific peroxidase that catalyzes the reduction of hydrogen peroxide and organic hydroperoxides to water and alcohols, respectively. Plays a role in cell protection against oxidative stress by detoxifying peroxides and as sensor of hydrogen peroxide-mediated signaling events.</text>
</comment>
<keyword evidence="7" id="KW-1015">Disulfide bond</keyword>
<evidence type="ECO:0000256" key="8">
    <source>
        <dbReference type="ARBA" id="ARBA00023284"/>
    </source>
</evidence>
<evidence type="ECO:0000313" key="16">
    <source>
        <dbReference type="Proteomes" id="UP000594961"/>
    </source>
</evidence>
<feature type="active site" description="Cysteine sulfenic acid (-SOH) intermediate; for peroxidase activity" evidence="13">
    <location>
        <position position="51"/>
    </location>
</feature>
<dbReference type="AlphaFoldDB" id="A0A7M1QYT1"/>
<dbReference type="InterPro" id="IPR000866">
    <property type="entry name" value="AhpC/TSA"/>
</dbReference>
<evidence type="ECO:0000256" key="3">
    <source>
        <dbReference type="ARBA" id="ARBA00013017"/>
    </source>
</evidence>
<evidence type="ECO:0000256" key="13">
    <source>
        <dbReference type="PIRSR" id="PIRSR000239-1"/>
    </source>
</evidence>
<dbReference type="CDD" id="cd03017">
    <property type="entry name" value="PRX_BCP"/>
    <property type="match status" value="1"/>
</dbReference>
<proteinExistence type="inferred from homology"/>
<dbReference type="GO" id="GO:0045454">
    <property type="term" value="P:cell redox homeostasis"/>
    <property type="evidence" value="ECO:0007669"/>
    <property type="project" value="TreeGrafter"/>
</dbReference>
<dbReference type="Gene3D" id="3.40.30.10">
    <property type="entry name" value="Glutaredoxin"/>
    <property type="match status" value="1"/>
</dbReference>
<dbReference type="EMBL" id="CP063212">
    <property type="protein sequence ID" value="QOR46991.1"/>
    <property type="molecule type" value="Genomic_DNA"/>
</dbReference>
<keyword evidence="4" id="KW-0575">Peroxidase</keyword>
<keyword evidence="8" id="KW-0676">Redox-active center</keyword>
<evidence type="ECO:0000259" key="14">
    <source>
        <dbReference type="PROSITE" id="PS51352"/>
    </source>
</evidence>
<evidence type="ECO:0000256" key="11">
    <source>
        <dbReference type="ARBA" id="ARBA00041373"/>
    </source>
</evidence>
<evidence type="ECO:0000256" key="1">
    <source>
        <dbReference type="ARBA" id="ARBA00003330"/>
    </source>
</evidence>
<evidence type="ECO:0000256" key="10">
    <source>
        <dbReference type="ARBA" id="ARBA00038489"/>
    </source>
</evidence>
<dbReference type="GO" id="GO:0008379">
    <property type="term" value="F:thioredoxin peroxidase activity"/>
    <property type="evidence" value="ECO:0007669"/>
    <property type="project" value="TreeGrafter"/>
</dbReference>
<accession>A0A7M1QYT1</accession>
<dbReference type="SUPFAM" id="SSF52833">
    <property type="entry name" value="Thioredoxin-like"/>
    <property type="match status" value="1"/>
</dbReference>
<comment type="similarity">
    <text evidence="10">Belongs to the peroxiredoxin family. BCP/PrxQ subfamily.</text>
</comment>
<organism evidence="15 16">
    <name type="scientific">Trueperella pecoris</name>
    <dbReference type="NCBI Taxonomy" id="2733571"/>
    <lineage>
        <taxon>Bacteria</taxon>
        <taxon>Bacillati</taxon>
        <taxon>Actinomycetota</taxon>
        <taxon>Actinomycetes</taxon>
        <taxon>Actinomycetales</taxon>
        <taxon>Actinomycetaceae</taxon>
        <taxon>Trueperella</taxon>
    </lineage>
</organism>
<gene>
    <name evidence="15" type="ORF">INS90_06815</name>
</gene>
<dbReference type="InterPro" id="IPR013766">
    <property type="entry name" value="Thioredoxin_domain"/>
</dbReference>
<evidence type="ECO:0000256" key="5">
    <source>
        <dbReference type="ARBA" id="ARBA00022862"/>
    </source>
</evidence>
<dbReference type="GO" id="GO:0005737">
    <property type="term" value="C:cytoplasm"/>
    <property type="evidence" value="ECO:0007669"/>
    <property type="project" value="TreeGrafter"/>
</dbReference>
<name>A0A7M1QYT1_9ACTO</name>
<keyword evidence="5" id="KW-0049">Antioxidant</keyword>
<dbReference type="EC" id="1.11.1.24" evidence="3"/>